<organism evidence="1 2">
    <name type="scientific">Microscilla marina ATCC 23134</name>
    <dbReference type="NCBI Taxonomy" id="313606"/>
    <lineage>
        <taxon>Bacteria</taxon>
        <taxon>Pseudomonadati</taxon>
        <taxon>Bacteroidota</taxon>
        <taxon>Cytophagia</taxon>
        <taxon>Cytophagales</taxon>
        <taxon>Microscillaceae</taxon>
        <taxon>Microscilla</taxon>
    </lineage>
</organism>
<keyword evidence="2" id="KW-1185">Reference proteome</keyword>
<proteinExistence type="predicted"/>
<evidence type="ECO:0000313" key="2">
    <source>
        <dbReference type="Proteomes" id="UP000004095"/>
    </source>
</evidence>
<protein>
    <submittedName>
        <fullName evidence="1">Uncharacterized protein</fullName>
    </submittedName>
</protein>
<dbReference type="Pfam" id="PF22880">
    <property type="entry name" value="DUF7019"/>
    <property type="match status" value="1"/>
</dbReference>
<comment type="caution">
    <text evidence="1">The sequence shown here is derived from an EMBL/GenBank/DDBJ whole genome shotgun (WGS) entry which is preliminary data.</text>
</comment>
<accession>A1ZLS2</accession>
<dbReference type="RefSeq" id="WP_002697627.1">
    <property type="nucleotide sequence ID" value="NZ_AAWS01000014.1"/>
</dbReference>
<gene>
    <name evidence="1" type="ORF">M23134_07924</name>
</gene>
<reference evidence="1 2" key="1">
    <citation type="submission" date="2007-01" db="EMBL/GenBank/DDBJ databases">
        <authorList>
            <person name="Haygood M."/>
            <person name="Podell S."/>
            <person name="Anderson C."/>
            <person name="Hopkinson B."/>
            <person name="Roe K."/>
            <person name="Barbeau K."/>
            <person name="Gaasterland T."/>
            <person name="Ferriera S."/>
            <person name="Johnson J."/>
            <person name="Kravitz S."/>
            <person name="Beeson K."/>
            <person name="Sutton G."/>
            <person name="Rogers Y.-H."/>
            <person name="Friedman R."/>
            <person name="Frazier M."/>
            <person name="Venter J.C."/>
        </authorList>
    </citation>
    <scope>NUCLEOTIDE SEQUENCE [LARGE SCALE GENOMIC DNA]</scope>
    <source>
        <strain evidence="1 2">ATCC 23134</strain>
    </source>
</reference>
<dbReference type="InterPro" id="IPR054284">
    <property type="entry name" value="DUF7019"/>
</dbReference>
<dbReference type="Proteomes" id="UP000004095">
    <property type="component" value="Unassembled WGS sequence"/>
</dbReference>
<name>A1ZLS2_MICM2</name>
<dbReference type="EMBL" id="AAWS01000014">
    <property type="protein sequence ID" value="EAY28826.1"/>
    <property type="molecule type" value="Genomic_DNA"/>
</dbReference>
<evidence type="ECO:0000313" key="1">
    <source>
        <dbReference type="EMBL" id="EAY28826.1"/>
    </source>
</evidence>
<sequence length="213" mass="23659">MNFYWYISSQEVDMLHQNLAKNWWDSFPLKLNLKTPWFDLEGNNTDASAQTLKNLPKVIRKIEKKGDLKAFEEIGQEAPLFFGFQGAGVKLIEDDTVLVAVARQHQVLLLTGATAHLVGGKVESLKLQSSSNTLVKSLKIAWNEPGGIANGTVNQIVVELLRQASDHVFPVVKGIATFTSKLKTDESAFKKLKRPEIESIIVGSPLYIEQVAI</sequence>
<dbReference type="NCBIfam" id="NF040893">
    <property type="entry name" value="SAVMC3_10250"/>
    <property type="match status" value="1"/>
</dbReference>
<dbReference type="OrthoDB" id="9949387at2"/>
<dbReference type="AlphaFoldDB" id="A1ZLS2"/>